<dbReference type="AlphaFoldDB" id="A0A3N0YYW2"/>
<dbReference type="EMBL" id="RJVU01019022">
    <property type="protein sequence ID" value="ROL51271.1"/>
    <property type="molecule type" value="Genomic_DNA"/>
</dbReference>
<sequence>MASAEPHCDTPDEQEEEKLKHKEVQMSSSAQSGVGVDVNAETGATVNAHLLSGNTFTGPVNIYNSAGNVKQKASEREPEKHTVEQGTTVMFPHTALTDSDRHQQTRSLGLVGSLCFPPFDSGWCWFSSTEHVQPS</sequence>
<keyword evidence="3" id="KW-1185">Reference proteome</keyword>
<feature type="region of interest" description="Disordered" evidence="1">
    <location>
        <begin position="68"/>
        <end position="90"/>
    </location>
</feature>
<evidence type="ECO:0000313" key="3">
    <source>
        <dbReference type="Proteomes" id="UP000281406"/>
    </source>
</evidence>
<comment type="caution">
    <text evidence="2">The sequence shown here is derived from an EMBL/GenBank/DDBJ whole genome shotgun (WGS) entry which is preliminary data.</text>
</comment>
<feature type="region of interest" description="Disordered" evidence="1">
    <location>
        <begin position="1"/>
        <end position="33"/>
    </location>
</feature>
<evidence type="ECO:0000313" key="2">
    <source>
        <dbReference type="EMBL" id="ROL51271.1"/>
    </source>
</evidence>
<proteinExistence type="predicted"/>
<protein>
    <submittedName>
        <fullName evidence="2">Uncharacterized protein</fullName>
    </submittedName>
</protein>
<name>A0A3N0YYW2_ANAGA</name>
<dbReference type="Proteomes" id="UP000281406">
    <property type="component" value="Unassembled WGS sequence"/>
</dbReference>
<feature type="compositionally biased region" description="Basic and acidic residues" evidence="1">
    <location>
        <begin position="1"/>
        <end position="10"/>
    </location>
</feature>
<accession>A0A3N0YYW2</accession>
<feature type="compositionally biased region" description="Basic and acidic residues" evidence="1">
    <location>
        <begin position="72"/>
        <end position="83"/>
    </location>
</feature>
<organism evidence="2 3">
    <name type="scientific">Anabarilius grahami</name>
    <name type="common">Kanglang fish</name>
    <name type="synonym">Barilius grahami</name>
    <dbReference type="NCBI Taxonomy" id="495550"/>
    <lineage>
        <taxon>Eukaryota</taxon>
        <taxon>Metazoa</taxon>
        <taxon>Chordata</taxon>
        <taxon>Craniata</taxon>
        <taxon>Vertebrata</taxon>
        <taxon>Euteleostomi</taxon>
        <taxon>Actinopterygii</taxon>
        <taxon>Neopterygii</taxon>
        <taxon>Teleostei</taxon>
        <taxon>Ostariophysi</taxon>
        <taxon>Cypriniformes</taxon>
        <taxon>Xenocyprididae</taxon>
        <taxon>Xenocypridinae</taxon>
        <taxon>Xenocypridinae incertae sedis</taxon>
        <taxon>Anabarilius</taxon>
    </lineage>
</organism>
<reference evidence="2 3" key="1">
    <citation type="submission" date="2018-10" db="EMBL/GenBank/DDBJ databases">
        <title>Genome assembly for a Yunnan-Guizhou Plateau 3E fish, Anabarilius grahami (Regan), and its evolutionary and genetic applications.</title>
        <authorList>
            <person name="Jiang W."/>
        </authorList>
    </citation>
    <scope>NUCLEOTIDE SEQUENCE [LARGE SCALE GENOMIC DNA]</scope>
    <source>
        <strain evidence="2">AG-KIZ</strain>
        <tissue evidence="2">Muscle</tissue>
    </source>
</reference>
<evidence type="ECO:0000256" key="1">
    <source>
        <dbReference type="SAM" id="MobiDB-lite"/>
    </source>
</evidence>
<gene>
    <name evidence="2" type="ORF">DPX16_1513</name>
</gene>